<organism evidence="1 2">
    <name type="scientific">Tranquillimonas rosea</name>
    <dbReference type="NCBI Taxonomy" id="641238"/>
    <lineage>
        <taxon>Bacteria</taxon>
        <taxon>Pseudomonadati</taxon>
        <taxon>Pseudomonadota</taxon>
        <taxon>Alphaproteobacteria</taxon>
        <taxon>Rhodobacterales</taxon>
        <taxon>Roseobacteraceae</taxon>
        <taxon>Tranquillimonas</taxon>
    </lineage>
</organism>
<evidence type="ECO:0000313" key="2">
    <source>
        <dbReference type="Proteomes" id="UP000198885"/>
    </source>
</evidence>
<dbReference type="AlphaFoldDB" id="A0A1H9VXV7"/>
<dbReference type="Proteomes" id="UP000198885">
    <property type="component" value="Unassembled WGS sequence"/>
</dbReference>
<name>A0A1H9VXV7_9RHOB</name>
<reference evidence="1 2" key="1">
    <citation type="submission" date="2016-10" db="EMBL/GenBank/DDBJ databases">
        <authorList>
            <person name="de Groot N.N."/>
        </authorList>
    </citation>
    <scope>NUCLEOTIDE SEQUENCE [LARGE SCALE GENOMIC DNA]</scope>
    <source>
        <strain evidence="1 2">DSM 23042</strain>
    </source>
</reference>
<gene>
    <name evidence="1" type="ORF">SAMN04490244_108187</name>
</gene>
<evidence type="ECO:0000313" key="1">
    <source>
        <dbReference type="EMBL" id="SES26359.1"/>
    </source>
</evidence>
<protein>
    <submittedName>
        <fullName evidence="1">Uncharacterized protein</fullName>
    </submittedName>
</protein>
<dbReference type="STRING" id="641238.SAMN04490244_108187"/>
<proteinExistence type="predicted"/>
<accession>A0A1H9VXV7</accession>
<dbReference type="EMBL" id="FOGU01000008">
    <property type="protein sequence ID" value="SES26359.1"/>
    <property type="molecule type" value="Genomic_DNA"/>
</dbReference>
<sequence>MKRNTDPQPFPSGHLPDGRVFRAVKRAIVSLFNSRSARA</sequence>
<keyword evidence="2" id="KW-1185">Reference proteome</keyword>